<dbReference type="InterPro" id="IPR036390">
    <property type="entry name" value="WH_DNA-bd_sf"/>
</dbReference>
<dbReference type="PANTHER" id="PTHR45767">
    <property type="entry name" value="FORKHEAD BOX PROTEIN O"/>
    <property type="match status" value="1"/>
</dbReference>
<dbReference type="Proteomes" id="UP000887565">
    <property type="component" value="Unplaced"/>
</dbReference>
<evidence type="ECO:0000256" key="7">
    <source>
        <dbReference type="ARBA" id="ARBA00023163"/>
    </source>
</evidence>
<dbReference type="WBParaSite" id="nRc.2.0.1.t07271-RA">
    <property type="protein sequence ID" value="nRc.2.0.1.t07271-RA"/>
    <property type="gene ID" value="nRc.2.0.1.g07271"/>
</dbReference>
<feature type="DNA-binding region" description="Fork-head" evidence="9">
    <location>
        <begin position="55"/>
        <end position="135"/>
    </location>
</feature>
<reference evidence="13" key="1">
    <citation type="submission" date="2022-11" db="UniProtKB">
        <authorList>
            <consortium name="WormBaseParasite"/>
        </authorList>
    </citation>
    <scope>IDENTIFICATION</scope>
</reference>
<dbReference type="GO" id="GO:0000981">
    <property type="term" value="F:DNA-binding transcription factor activity, RNA polymerase II-specific"/>
    <property type="evidence" value="ECO:0007669"/>
    <property type="project" value="TreeGrafter"/>
</dbReference>
<dbReference type="PROSITE" id="PS50039">
    <property type="entry name" value="FORK_HEAD_3"/>
    <property type="match status" value="1"/>
</dbReference>
<dbReference type="PANTHER" id="PTHR45767:SF2">
    <property type="entry name" value="FORKHEAD BOX PROTEIN O"/>
    <property type="match status" value="1"/>
</dbReference>
<evidence type="ECO:0000313" key="13">
    <source>
        <dbReference type="WBParaSite" id="nRc.2.0.1.t07271-RA"/>
    </source>
</evidence>
<feature type="compositionally biased region" description="Acidic residues" evidence="10">
    <location>
        <begin position="283"/>
        <end position="299"/>
    </location>
</feature>
<keyword evidence="6 9" id="KW-0238">DNA-binding</keyword>
<evidence type="ECO:0000256" key="6">
    <source>
        <dbReference type="ARBA" id="ARBA00023125"/>
    </source>
</evidence>
<evidence type="ECO:0000313" key="12">
    <source>
        <dbReference type="Proteomes" id="UP000887565"/>
    </source>
</evidence>
<dbReference type="GO" id="GO:0000978">
    <property type="term" value="F:RNA polymerase II cis-regulatory region sequence-specific DNA binding"/>
    <property type="evidence" value="ECO:0007669"/>
    <property type="project" value="TreeGrafter"/>
</dbReference>
<evidence type="ECO:0000256" key="4">
    <source>
        <dbReference type="ARBA" id="ARBA00022490"/>
    </source>
</evidence>
<keyword evidence="4" id="KW-0963">Cytoplasm</keyword>
<evidence type="ECO:0000256" key="1">
    <source>
        <dbReference type="ARBA" id="ARBA00004123"/>
    </source>
</evidence>
<evidence type="ECO:0000256" key="10">
    <source>
        <dbReference type="SAM" id="MobiDB-lite"/>
    </source>
</evidence>
<dbReference type="SUPFAM" id="SSF46785">
    <property type="entry name" value="Winged helix' DNA-binding domain"/>
    <property type="match status" value="1"/>
</dbReference>
<evidence type="ECO:0000256" key="8">
    <source>
        <dbReference type="ARBA" id="ARBA00023242"/>
    </source>
</evidence>
<accession>A0A915HZI8</accession>
<keyword evidence="12" id="KW-1185">Reference proteome</keyword>
<proteinExistence type="predicted"/>
<dbReference type="SMART" id="SM00339">
    <property type="entry name" value="FH"/>
    <property type="match status" value="1"/>
</dbReference>
<comment type="subcellular location">
    <subcellularLocation>
        <location evidence="2">Cytoplasm</location>
    </subcellularLocation>
    <subcellularLocation>
        <location evidence="1 9">Nucleus</location>
    </subcellularLocation>
</comment>
<keyword evidence="5" id="KW-0805">Transcription regulation</keyword>
<evidence type="ECO:0000256" key="2">
    <source>
        <dbReference type="ARBA" id="ARBA00004496"/>
    </source>
</evidence>
<dbReference type="GO" id="GO:0005634">
    <property type="term" value="C:nucleus"/>
    <property type="evidence" value="ECO:0007669"/>
    <property type="project" value="UniProtKB-SubCell"/>
</dbReference>
<evidence type="ECO:0000256" key="5">
    <source>
        <dbReference type="ARBA" id="ARBA00023015"/>
    </source>
</evidence>
<dbReference type="InterPro" id="IPR036388">
    <property type="entry name" value="WH-like_DNA-bd_sf"/>
</dbReference>
<evidence type="ECO:0000256" key="9">
    <source>
        <dbReference type="PROSITE-ProRule" id="PRU00089"/>
    </source>
</evidence>
<evidence type="ECO:0000256" key="3">
    <source>
        <dbReference type="ARBA" id="ARBA00022473"/>
    </source>
</evidence>
<dbReference type="InterPro" id="IPR001766">
    <property type="entry name" value="Fork_head_dom"/>
</dbReference>
<feature type="region of interest" description="Disordered" evidence="10">
    <location>
        <begin position="268"/>
        <end position="301"/>
    </location>
</feature>
<evidence type="ECO:0000259" key="11">
    <source>
        <dbReference type="PROSITE" id="PS50039"/>
    </source>
</evidence>
<dbReference type="Gene3D" id="1.10.10.10">
    <property type="entry name" value="Winged helix-like DNA-binding domain superfamily/Winged helix DNA-binding domain"/>
    <property type="match status" value="2"/>
</dbReference>
<keyword evidence="7" id="KW-0804">Transcription</keyword>
<feature type="domain" description="Fork-head" evidence="11">
    <location>
        <begin position="55"/>
        <end position="135"/>
    </location>
</feature>
<keyword evidence="3" id="KW-0217">Developmental protein</keyword>
<protein>
    <submittedName>
        <fullName evidence="13">Fork-head domain-containing protein</fullName>
    </submittedName>
</protein>
<dbReference type="AlphaFoldDB" id="A0A915HZI8"/>
<sequence length="437" mass="50366">MRVEKNNVDDVQSQEPCAASCSSECFNSKHSRLYRKSSEKFRTTKQSGGKSKFHHSNRSYVDWISKAILDSDNKRLSLSQIIDWMIENVPDLKKSEPTSSRKGWKAIISSTLNSNRNDDVFVKTLHRSGRYFLYGLLGETAKRTRKIGRNSSSDVPPILAMHPKFGKSFSRWIAEAIASHPQQLMSKEEILKWMSENIPGIKECNRKNEKRWKKGVTDALRRRNTLFFGTFTNDTDNGIIKQVYGINHESRKKTYHIGKGKRRLFEDEISSDYSADEGRNESDNDSSEESYEEENDEDSSVQILKNKRRLKVNQSPDRFNDHEYCSTTISDVKSAEKIDHSSEICHDLNSNISCEKCGASTTNHLLSQILAEMRQNSTTSRELLQIQSQLLKGQQETNQRLDQLLKKISPKTRTFTLDEHDYNMDSIEVIDWEIKCV</sequence>
<organism evidence="12 13">
    <name type="scientific">Romanomermis culicivorax</name>
    <name type="common">Nematode worm</name>
    <dbReference type="NCBI Taxonomy" id="13658"/>
    <lineage>
        <taxon>Eukaryota</taxon>
        <taxon>Metazoa</taxon>
        <taxon>Ecdysozoa</taxon>
        <taxon>Nematoda</taxon>
        <taxon>Enoplea</taxon>
        <taxon>Dorylaimia</taxon>
        <taxon>Mermithida</taxon>
        <taxon>Mermithoidea</taxon>
        <taxon>Mermithidae</taxon>
        <taxon>Romanomermis</taxon>
    </lineage>
</organism>
<dbReference type="Pfam" id="PF00250">
    <property type="entry name" value="Forkhead"/>
    <property type="match status" value="1"/>
</dbReference>
<dbReference type="GO" id="GO:0005737">
    <property type="term" value="C:cytoplasm"/>
    <property type="evidence" value="ECO:0007669"/>
    <property type="project" value="UniProtKB-SubCell"/>
</dbReference>
<name>A0A915HZI8_ROMCU</name>
<keyword evidence="8 9" id="KW-0539">Nucleus</keyword>